<protein>
    <submittedName>
        <fullName evidence="1">Uncharacterized protein</fullName>
    </submittedName>
</protein>
<evidence type="ECO:0000313" key="2">
    <source>
        <dbReference type="Proteomes" id="UP000292347"/>
    </source>
</evidence>
<comment type="caution">
    <text evidence="1">The sequence shown here is derived from an EMBL/GenBank/DDBJ whole genome shotgun (WGS) entry which is preliminary data.</text>
</comment>
<organism evidence="1 2">
    <name type="scientific">Sphingomonas desiccabilis</name>
    <dbReference type="NCBI Taxonomy" id="429134"/>
    <lineage>
        <taxon>Bacteria</taxon>
        <taxon>Pseudomonadati</taxon>
        <taxon>Pseudomonadota</taxon>
        <taxon>Alphaproteobacteria</taxon>
        <taxon>Sphingomonadales</taxon>
        <taxon>Sphingomonadaceae</taxon>
        <taxon>Sphingomonas</taxon>
    </lineage>
</organism>
<name>A0A4Q2IPI9_9SPHN</name>
<reference evidence="1 2" key="1">
    <citation type="submission" date="2019-01" db="EMBL/GenBank/DDBJ databases">
        <title>Sphingomonas mucosissima sp. nov. and Sphingomonas desiccabilis sp. nov., from biological soil crusts in the Colorado Plateau, USA.</title>
        <authorList>
            <person name="Zhu D."/>
        </authorList>
    </citation>
    <scope>NUCLEOTIDE SEQUENCE [LARGE SCALE GENOMIC DNA]</scope>
    <source>
        <strain evidence="1 2">CP1D</strain>
    </source>
</reference>
<dbReference type="Proteomes" id="UP000292347">
    <property type="component" value="Unassembled WGS sequence"/>
</dbReference>
<dbReference type="OrthoDB" id="7595325at2"/>
<keyword evidence="2" id="KW-1185">Reference proteome</keyword>
<gene>
    <name evidence="1" type="ORF">EO081_09835</name>
</gene>
<proteinExistence type="predicted"/>
<accession>A0A4Q2IPI9</accession>
<evidence type="ECO:0000313" key="1">
    <source>
        <dbReference type="EMBL" id="RXZ31533.1"/>
    </source>
</evidence>
<dbReference type="AlphaFoldDB" id="A0A4Q2IPI9"/>
<dbReference type="EMBL" id="SDPT01000002">
    <property type="protein sequence ID" value="RXZ31533.1"/>
    <property type="molecule type" value="Genomic_DNA"/>
</dbReference>
<sequence>MRQDSSSVPGATGSRVAYRLSETNHCPGCGQSHWFVGRMSAECAFCHTALPISGVHSIGSGVTRTSPRPPLLAA</sequence>